<name>A0A424YIP8_9FIRM</name>
<keyword evidence="1 7" id="KW-0004">4Fe-4S</keyword>
<evidence type="ECO:0000256" key="4">
    <source>
        <dbReference type="ARBA" id="ARBA00023014"/>
    </source>
</evidence>
<dbReference type="Pfam" id="PF04060">
    <property type="entry name" value="FeS"/>
    <property type="match status" value="1"/>
</dbReference>
<dbReference type="NCBIfam" id="NF003195">
    <property type="entry name" value="PRK04165.1"/>
    <property type="match status" value="1"/>
</dbReference>
<dbReference type="PANTHER" id="PTHR36214:SF3">
    <property type="entry name" value="ACETYL-COA DECARBONYLASE_SYNTHASE COMPLEX SUBUNIT GAMMA"/>
    <property type="match status" value="1"/>
</dbReference>
<evidence type="ECO:0000313" key="10">
    <source>
        <dbReference type="Proteomes" id="UP000285138"/>
    </source>
</evidence>
<dbReference type="PIRSF" id="PIRSF000376">
    <property type="entry name" value="AcCoA_decarb_gamma"/>
    <property type="match status" value="1"/>
</dbReference>
<feature type="binding site" evidence="7">
    <location>
        <position position="17"/>
    </location>
    <ligand>
        <name>[4Fe-4S] cluster</name>
        <dbReference type="ChEBI" id="CHEBI:49883"/>
    </ligand>
</feature>
<dbReference type="AlphaFoldDB" id="A0A424YIP8"/>
<evidence type="ECO:0000256" key="1">
    <source>
        <dbReference type="ARBA" id="ARBA00022485"/>
    </source>
</evidence>
<protein>
    <submittedName>
        <fullName evidence="9">Acetyl-CoA decarbonylase/synthase complex subunit gamma</fullName>
    </submittedName>
</protein>
<dbReference type="SUPFAM" id="SSF51717">
    <property type="entry name" value="Dihydropteroate synthetase-like"/>
    <property type="match status" value="1"/>
</dbReference>
<evidence type="ECO:0000313" key="9">
    <source>
        <dbReference type="EMBL" id="RQD78275.1"/>
    </source>
</evidence>
<dbReference type="PROSITE" id="PS51656">
    <property type="entry name" value="4FE4S"/>
    <property type="match status" value="1"/>
</dbReference>
<dbReference type="Gene3D" id="3.40.50.11600">
    <property type="match status" value="1"/>
</dbReference>
<keyword evidence="5" id="KW-0170">Cobalt</keyword>
<feature type="binding site" evidence="6">
    <location>
        <begin position="366"/>
        <end position="369"/>
    </location>
    <ligand>
        <name>5-methoxybenzimidazolylcob(I)amide</name>
        <dbReference type="ChEBI" id="CHEBI:157765"/>
    </ligand>
</feature>
<comment type="caution">
    <text evidence="9">The sequence shown here is derived from an EMBL/GenBank/DDBJ whole genome shotgun (WGS) entry which is preliminary data.</text>
</comment>
<dbReference type="Gene3D" id="1.10.15.40">
    <property type="entry name" value="Electron transport complex subunit B, putative Fe-S cluster"/>
    <property type="match status" value="1"/>
</dbReference>
<organism evidence="9 10">
    <name type="scientific">Candidatus Syntrophonatronum acetioxidans</name>
    <dbReference type="NCBI Taxonomy" id="1795816"/>
    <lineage>
        <taxon>Bacteria</taxon>
        <taxon>Bacillati</taxon>
        <taxon>Bacillota</taxon>
        <taxon>Clostridia</taxon>
        <taxon>Eubacteriales</taxon>
        <taxon>Syntrophomonadaceae</taxon>
        <taxon>Candidatus Syntrophonatronum</taxon>
    </lineage>
</organism>
<feature type="binding site" evidence="6">
    <location>
        <position position="342"/>
    </location>
    <ligand>
        <name>5-methoxybenzimidazolylcob(I)amide</name>
        <dbReference type="ChEBI" id="CHEBI:157765"/>
    </ligand>
</feature>
<accession>A0A424YIP8</accession>
<dbReference type="EMBL" id="QZAA01000028">
    <property type="protein sequence ID" value="RQD78275.1"/>
    <property type="molecule type" value="Genomic_DNA"/>
</dbReference>
<dbReference type="InterPro" id="IPR016218">
    <property type="entry name" value="AcylCoA_decarb/synth_gsu"/>
</dbReference>
<evidence type="ECO:0000256" key="2">
    <source>
        <dbReference type="ARBA" id="ARBA00022723"/>
    </source>
</evidence>
<keyword evidence="3 7" id="KW-0408">Iron</keyword>
<dbReference type="Proteomes" id="UP000285138">
    <property type="component" value="Unassembled WGS sequence"/>
</dbReference>
<gene>
    <name evidence="9" type="ORF">D5R97_00600</name>
</gene>
<feature type="binding site" evidence="7">
    <location>
        <position position="42"/>
    </location>
    <ligand>
        <name>[4Fe-4S] cluster</name>
        <dbReference type="ChEBI" id="CHEBI:49883"/>
    </ligand>
</feature>
<keyword evidence="4 7" id="KW-0411">Iron-sulfur</keyword>
<dbReference type="InterPro" id="IPR011005">
    <property type="entry name" value="Dihydropteroate_synth-like_sf"/>
</dbReference>
<sequence length="442" mass="48491">MGLTGLQIFKLLPKTNCAECDFPTCMAFAMALAQGKTSLDMCPYVSDEAKEQLESAAAPPIKKVTLGTGDFTRSIGDETEIFRHDKRFFNETILAIEVKDTDDVEAKCEKFNNLKFERIGMEFVIDAVAVVNDSGDADKFKSAVETAVNKTERCLVLMTEDADAMAKALEVAADRKPLIYAATNDNYEKMVELAKEKGCPLAVKGNGLMDTAELVDKVVAAGHKDLVIDPGSREMSQTLADLTQIRRAALRRVRTFGYPSMAVTTKEDPMEENAEATVYMSNYAQLIVMKLDEKAALLPLVSWRLNLYTDPQKPIAVESGLYEVGEVNPDSPVYVTTNFSLTYFIVEGEVEASKIPAYIISVDTDGISVLTAWADNKFSGDIIAKYIKDLGLEEKVNHKKIVIPGGVAVISGKLQDESGWEVMVGPREASGIPKFARENFGK</sequence>
<dbReference type="InterPro" id="IPR007202">
    <property type="entry name" value="4Fe-4S_dom"/>
</dbReference>
<proteinExistence type="predicted"/>
<evidence type="ECO:0000256" key="7">
    <source>
        <dbReference type="PIRSR" id="PIRSR000376-2"/>
    </source>
</evidence>
<feature type="binding site" evidence="6">
    <location>
        <position position="429"/>
    </location>
    <ligand>
        <name>5-methoxybenzimidazolylcob(I)amide</name>
        <dbReference type="ChEBI" id="CHEBI:157765"/>
    </ligand>
</feature>
<dbReference type="Gene3D" id="3.20.20.20">
    <property type="entry name" value="Dihydropteroate synthase-like"/>
    <property type="match status" value="1"/>
</dbReference>
<dbReference type="GO" id="GO:0008168">
    <property type="term" value="F:methyltransferase activity"/>
    <property type="evidence" value="ECO:0007669"/>
    <property type="project" value="InterPro"/>
</dbReference>
<evidence type="ECO:0000256" key="3">
    <source>
        <dbReference type="ARBA" id="ARBA00023004"/>
    </source>
</evidence>
<dbReference type="GO" id="GO:0005506">
    <property type="term" value="F:iron ion binding"/>
    <property type="evidence" value="ECO:0007669"/>
    <property type="project" value="InterPro"/>
</dbReference>
<dbReference type="GO" id="GO:0051539">
    <property type="term" value="F:4 iron, 4 sulfur cluster binding"/>
    <property type="evidence" value="ECO:0007669"/>
    <property type="project" value="UniProtKB-KW"/>
</dbReference>
<evidence type="ECO:0000256" key="6">
    <source>
        <dbReference type="PIRSR" id="PIRSR000376-1"/>
    </source>
</evidence>
<dbReference type="InterPro" id="IPR016041">
    <property type="entry name" value="Ac-CoA_synth_d_su_TIM-brl"/>
</dbReference>
<dbReference type="Pfam" id="PF03599">
    <property type="entry name" value="CdhD"/>
    <property type="match status" value="1"/>
</dbReference>
<feature type="binding site" evidence="6">
    <location>
        <position position="336"/>
    </location>
    <ligand>
        <name>5-methoxybenzimidazolylcob(I)amide</name>
        <dbReference type="ChEBI" id="CHEBI:157765"/>
    </ligand>
</feature>
<dbReference type="InterPro" id="IPR051069">
    <property type="entry name" value="ACDS_complex_subunit"/>
</dbReference>
<evidence type="ECO:0000256" key="5">
    <source>
        <dbReference type="ARBA" id="ARBA00023285"/>
    </source>
</evidence>
<dbReference type="PANTHER" id="PTHR36214">
    <property type="match status" value="1"/>
</dbReference>
<feature type="domain" description="4Fe-4S" evidence="8">
    <location>
        <begin position="1"/>
        <end position="59"/>
    </location>
</feature>
<evidence type="ECO:0000259" key="8">
    <source>
        <dbReference type="PROSITE" id="PS51656"/>
    </source>
</evidence>
<dbReference type="GO" id="GO:0046356">
    <property type="term" value="P:acetyl-CoA catabolic process"/>
    <property type="evidence" value="ECO:0007669"/>
    <property type="project" value="InterPro"/>
</dbReference>
<reference evidence="9 10" key="1">
    <citation type="submission" date="2018-08" db="EMBL/GenBank/DDBJ databases">
        <title>The metabolism and importance of syntrophic acetate oxidation coupled to methane or sulfide production in haloalkaline environments.</title>
        <authorList>
            <person name="Timmers P.H.A."/>
            <person name="Vavourakis C.D."/>
            <person name="Sorokin D.Y."/>
            <person name="Sinninghe Damste J.S."/>
            <person name="Muyzer G."/>
            <person name="Stams A.J.M."/>
            <person name="Plugge C.M."/>
        </authorList>
    </citation>
    <scope>NUCLEOTIDE SEQUENCE [LARGE SCALE GENOMIC DNA]</scope>
    <source>
        <strain evidence="9">MSAO_Bac1</strain>
    </source>
</reference>
<keyword evidence="2 7" id="KW-0479">Metal-binding</keyword>
<feature type="binding site" evidence="7">
    <location>
        <position position="20"/>
    </location>
    <ligand>
        <name>[4Fe-4S] cluster</name>
        <dbReference type="ChEBI" id="CHEBI:49883"/>
    </ligand>
</feature>
<feature type="binding site" evidence="7">
    <location>
        <position position="25"/>
    </location>
    <ligand>
        <name>[4Fe-4S] cluster</name>
        <dbReference type="ChEBI" id="CHEBI:49883"/>
    </ligand>
</feature>